<evidence type="ECO:0000313" key="6">
    <source>
        <dbReference type="EMBL" id="TWH95022.1"/>
    </source>
</evidence>
<evidence type="ECO:0000256" key="4">
    <source>
        <dbReference type="ARBA" id="ARBA00023163"/>
    </source>
</evidence>
<keyword evidence="4" id="KW-0804">Transcription</keyword>
<dbReference type="PROSITE" id="PS50931">
    <property type="entry name" value="HTH_LYSR"/>
    <property type="match status" value="1"/>
</dbReference>
<dbReference type="Proteomes" id="UP000316624">
    <property type="component" value="Unassembled WGS sequence"/>
</dbReference>
<accession>A0A562KI20</accession>
<dbReference type="InterPro" id="IPR037402">
    <property type="entry name" value="YidZ_PBP2"/>
</dbReference>
<feature type="domain" description="HTH lysR-type" evidence="5">
    <location>
        <begin position="4"/>
        <end position="61"/>
    </location>
</feature>
<dbReference type="InterPro" id="IPR036388">
    <property type="entry name" value="WH-like_DNA-bd_sf"/>
</dbReference>
<evidence type="ECO:0000313" key="7">
    <source>
        <dbReference type="Proteomes" id="UP000316624"/>
    </source>
</evidence>
<dbReference type="InterPro" id="IPR000847">
    <property type="entry name" value="LysR_HTH_N"/>
</dbReference>
<dbReference type="Gene3D" id="3.40.190.10">
    <property type="entry name" value="Periplasmic binding protein-like II"/>
    <property type="match status" value="2"/>
</dbReference>
<dbReference type="SUPFAM" id="SSF46785">
    <property type="entry name" value="Winged helix' DNA-binding domain"/>
    <property type="match status" value="1"/>
</dbReference>
<dbReference type="PANTHER" id="PTHR30118:SF15">
    <property type="entry name" value="TRANSCRIPTIONAL REGULATORY PROTEIN"/>
    <property type="match status" value="1"/>
</dbReference>
<dbReference type="Gene3D" id="1.10.10.10">
    <property type="entry name" value="Winged helix-like DNA-binding domain superfamily/Winged helix DNA-binding domain"/>
    <property type="match status" value="1"/>
</dbReference>
<comment type="caution">
    <text evidence="6">The sequence shown here is derived from an EMBL/GenBank/DDBJ whole genome shotgun (WGS) entry which is preliminary data.</text>
</comment>
<proteinExistence type="inferred from homology"/>
<evidence type="ECO:0000256" key="3">
    <source>
        <dbReference type="ARBA" id="ARBA00023125"/>
    </source>
</evidence>
<dbReference type="InterPro" id="IPR005119">
    <property type="entry name" value="LysR_subst-bd"/>
</dbReference>
<dbReference type="InterPro" id="IPR050389">
    <property type="entry name" value="LysR-type_TF"/>
</dbReference>
<dbReference type="CDD" id="cd08417">
    <property type="entry name" value="PBP2_Nitroaromatics_like"/>
    <property type="match status" value="1"/>
</dbReference>
<reference evidence="6 7" key="1">
    <citation type="journal article" date="2015" name="Stand. Genomic Sci.">
        <title>Genomic Encyclopedia of Bacterial and Archaeal Type Strains, Phase III: the genomes of soil and plant-associated and newly described type strains.</title>
        <authorList>
            <person name="Whitman W.B."/>
            <person name="Woyke T."/>
            <person name="Klenk H.P."/>
            <person name="Zhou Y."/>
            <person name="Lilburn T.G."/>
            <person name="Beck B.J."/>
            <person name="De Vos P."/>
            <person name="Vandamme P."/>
            <person name="Eisen J.A."/>
            <person name="Garrity G."/>
            <person name="Hugenholtz P."/>
            <person name="Kyrpides N.C."/>
        </authorList>
    </citation>
    <scope>NUCLEOTIDE SEQUENCE [LARGE SCALE GENOMIC DNA]</scope>
    <source>
        <strain evidence="6 7">CGMCC 1.7748</strain>
    </source>
</reference>
<evidence type="ECO:0000259" key="5">
    <source>
        <dbReference type="PROSITE" id="PS50931"/>
    </source>
</evidence>
<dbReference type="InterPro" id="IPR036390">
    <property type="entry name" value="WH_DNA-bd_sf"/>
</dbReference>
<comment type="similarity">
    <text evidence="1">Belongs to the LysR transcriptional regulatory family.</text>
</comment>
<protein>
    <submittedName>
        <fullName evidence="6">DNA-binding transcriptional LysR family regulator</fullName>
    </submittedName>
</protein>
<dbReference type="PANTHER" id="PTHR30118">
    <property type="entry name" value="HTH-TYPE TRANSCRIPTIONAL REGULATOR LEUO-RELATED"/>
    <property type="match status" value="1"/>
</dbReference>
<keyword evidence="3 6" id="KW-0238">DNA-binding</keyword>
<dbReference type="RefSeq" id="WP_021245634.1">
    <property type="nucleotide sequence ID" value="NZ_JACIIY010000002.1"/>
</dbReference>
<dbReference type="GO" id="GO:0003677">
    <property type="term" value="F:DNA binding"/>
    <property type="evidence" value="ECO:0007669"/>
    <property type="project" value="UniProtKB-KW"/>
</dbReference>
<dbReference type="Pfam" id="PF00126">
    <property type="entry name" value="HTH_1"/>
    <property type="match status" value="1"/>
</dbReference>
<gene>
    <name evidence="6" type="ORF">IQ35_01274</name>
</gene>
<dbReference type="GO" id="GO:0003700">
    <property type="term" value="F:DNA-binding transcription factor activity"/>
    <property type="evidence" value="ECO:0007669"/>
    <property type="project" value="InterPro"/>
</dbReference>
<dbReference type="PRINTS" id="PR00039">
    <property type="entry name" value="HTHLYSR"/>
</dbReference>
<dbReference type="EMBL" id="VLKK01000004">
    <property type="protein sequence ID" value="TWH95022.1"/>
    <property type="molecule type" value="Genomic_DNA"/>
</dbReference>
<dbReference type="Pfam" id="PF03466">
    <property type="entry name" value="LysR_substrate"/>
    <property type="match status" value="1"/>
</dbReference>
<organism evidence="6 7">
    <name type="scientific">Sphingobium wenxiniae (strain DSM 21828 / CGMCC 1.7748 / JZ-1)</name>
    <dbReference type="NCBI Taxonomy" id="595605"/>
    <lineage>
        <taxon>Bacteria</taxon>
        <taxon>Pseudomonadati</taxon>
        <taxon>Pseudomonadota</taxon>
        <taxon>Alphaproteobacteria</taxon>
        <taxon>Sphingomonadales</taxon>
        <taxon>Sphingomonadaceae</taxon>
        <taxon>Sphingobium</taxon>
    </lineage>
</organism>
<dbReference type="SUPFAM" id="SSF53850">
    <property type="entry name" value="Periplasmic binding protein-like II"/>
    <property type="match status" value="1"/>
</dbReference>
<dbReference type="AlphaFoldDB" id="A0A562KI20"/>
<keyword evidence="2" id="KW-0805">Transcription regulation</keyword>
<name>A0A562KI20_SPHWJ</name>
<evidence type="ECO:0000256" key="2">
    <source>
        <dbReference type="ARBA" id="ARBA00023015"/>
    </source>
</evidence>
<sequence>MFPVDLNLLRVFDILMDQRSVTRAAQQLGLTQSAVSHALRRLRAHIDDPLFVRGLGGLQPTPRAEEIATGVRAALMQLETALSQRPFDRLSTTRTFEIAAGIYFSTIMLPEIVRHARDESPNVSFRVSQPGPDLKAALDTGQIDIALGAFGQVEERLRKEVLFEEELVWIAAARTLPNKPDVSMDDLAGRPRLEVSARPRRFDTSGMNAIAGLELRTSLAPPSGESPPYVTVHDALSATALVAASDLIALVPRQIASREAKRWRLRVIRPRESERIELSMLFHSRFNHDPAHMWLRELARRACRSLS</sequence>
<keyword evidence="7" id="KW-1185">Reference proteome</keyword>
<evidence type="ECO:0000256" key="1">
    <source>
        <dbReference type="ARBA" id="ARBA00009437"/>
    </source>
</evidence>